<dbReference type="EMBL" id="JBHSTP010000001">
    <property type="protein sequence ID" value="MFC6354629.1"/>
    <property type="molecule type" value="Genomic_DNA"/>
</dbReference>
<evidence type="ECO:0000313" key="4">
    <source>
        <dbReference type="Proteomes" id="UP001596306"/>
    </source>
</evidence>
<comment type="similarity">
    <text evidence="1">Belongs to the short-chain dehydrogenases/reductases (SDR) family.</text>
</comment>
<dbReference type="InterPro" id="IPR002347">
    <property type="entry name" value="SDR_fam"/>
</dbReference>
<keyword evidence="2" id="KW-0560">Oxidoreductase</keyword>
<dbReference type="PRINTS" id="PR00080">
    <property type="entry name" value="SDRFAMILY"/>
</dbReference>
<proteinExistence type="inferred from homology"/>
<dbReference type="PANTHER" id="PTHR42760:SF133">
    <property type="entry name" value="3-OXOACYL-[ACYL-CARRIER-PROTEIN] REDUCTASE"/>
    <property type="match status" value="1"/>
</dbReference>
<dbReference type="Gene3D" id="3.40.50.720">
    <property type="entry name" value="NAD(P)-binding Rossmann-like Domain"/>
    <property type="match status" value="1"/>
</dbReference>
<evidence type="ECO:0000256" key="2">
    <source>
        <dbReference type="ARBA" id="ARBA00023002"/>
    </source>
</evidence>
<protein>
    <submittedName>
        <fullName evidence="3">SDR family oxidoreductase</fullName>
    </submittedName>
</protein>
<dbReference type="PROSITE" id="PS00061">
    <property type="entry name" value="ADH_SHORT"/>
    <property type="match status" value="1"/>
</dbReference>
<dbReference type="SUPFAM" id="SSF51735">
    <property type="entry name" value="NAD(P)-binding Rossmann-fold domains"/>
    <property type="match status" value="1"/>
</dbReference>
<dbReference type="RefSeq" id="WP_386726288.1">
    <property type="nucleotide sequence ID" value="NZ_JBHSTP010000001.1"/>
</dbReference>
<comment type="caution">
    <text evidence="3">The sequence shown here is derived from an EMBL/GenBank/DDBJ whole genome shotgun (WGS) entry which is preliminary data.</text>
</comment>
<evidence type="ECO:0000313" key="3">
    <source>
        <dbReference type="EMBL" id="MFC6354629.1"/>
    </source>
</evidence>
<dbReference type="InterPro" id="IPR036291">
    <property type="entry name" value="NAD(P)-bd_dom_sf"/>
</dbReference>
<reference evidence="4" key="1">
    <citation type="journal article" date="2019" name="Int. J. Syst. Evol. Microbiol.">
        <title>The Global Catalogue of Microorganisms (GCM) 10K type strain sequencing project: providing services to taxonomists for standard genome sequencing and annotation.</title>
        <authorList>
            <consortium name="The Broad Institute Genomics Platform"/>
            <consortium name="The Broad Institute Genome Sequencing Center for Infectious Disease"/>
            <person name="Wu L."/>
            <person name="Ma J."/>
        </authorList>
    </citation>
    <scope>NUCLEOTIDE SEQUENCE [LARGE SCALE GENOMIC DNA]</scope>
    <source>
        <strain evidence="4">CCUG 43304</strain>
    </source>
</reference>
<dbReference type="Pfam" id="PF13561">
    <property type="entry name" value="adh_short_C2"/>
    <property type="match status" value="1"/>
</dbReference>
<dbReference type="PRINTS" id="PR00081">
    <property type="entry name" value="GDHRDH"/>
</dbReference>
<gene>
    <name evidence="3" type="ORF">ACFQB0_00675</name>
</gene>
<dbReference type="Proteomes" id="UP001596306">
    <property type="component" value="Unassembled WGS sequence"/>
</dbReference>
<sequence>MNTITAVQRRTVVVTGAARGQGAAHAALLARTGYRVVMTDVLDEIGEQYAATVRTRGYDVDYRRLDVTDEADWARLASSLAATDAAVCGLVNNAGILRYGLISDTSVQTWTLHERVNTLGPFLGIRALAPLMTTTGSIVNVSSTAALVGSAGYAAYAASKAALIALTKVAAVECAPRVRVNVVCPGGVATPMNDDEPAGGTSSDAPLARRARPEEISPLIQYLISEASSFVTGSTFTIDGGLTAV</sequence>
<accession>A0ABW1V9Q2</accession>
<dbReference type="PANTHER" id="PTHR42760">
    <property type="entry name" value="SHORT-CHAIN DEHYDROGENASES/REDUCTASES FAMILY MEMBER"/>
    <property type="match status" value="1"/>
</dbReference>
<name>A0ABW1V9Q2_9MICO</name>
<keyword evidence="4" id="KW-1185">Reference proteome</keyword>
<evidence type="ECO:0000256" key="1">
    <source>
        <dbReference type="ARBA" id="ARBA00006484"/>
    </source>
</evidence>
<organism evidence="3 4">
    <name type="scientific">Luethyella okanaganae</name>
    <dbReference type="NCBI Taxonomy" id="69372"/>
    <lineage>
        <taxon>Bacteria</taxon>
        <taxon>Bacillati</taxon>
        <taxon>Actinomycetota</taxon>
        <taxon>Actinomycetes</taxon>
        <taxon>Micrococcales</taxon>
        <taxon>Microbacteriaceae</taxon>
        <taxon>Luethyella</taxon>
    </lineage>
</organism>
<dbReference type="InterPro" id="IPR020904">
    <property type="entry name" value="Sc_DH/Rdtase_CS"/>
</dbReference>